<comment type="caution">
    <text evidence="1">The sequence shown here is derived from an EMBL/GenBank/DDBJ whole genome shotgun (WGS) entry which is preliminary data.</text>
</comment>
<dbReference type="EMBL" id="JAVIKH010000018">
    <property type="protein sequence ID" value="MDX8337017.1"/>
    <property type="molecule type" value="Genomic_DNA"/>
</dbReference>
<protein>
    <submittedName>
        <fullName evidence="1">Uncharacterized protein</fullName>
    </submittedName>
</protein>
<reference evidence="2" key="1">
    <citation type="submission" date="2023-07" db="EMBL/GenBank/DDBJ databases">
        <authorList>
            <person name="Colorado M.A."/>
            <person name="Villamil L.M."/>
            <person name="Melo J.F."/>
            <person name="Rodriguez J.A."/>
            <person name="Ruiz R.Y."/>
        </authorList>
    </citation>
    <scope>NUCLEOTIDE SEQUENCE [LARGE SCALE GENOMIC DNA]</scope>
    <source>
        <strain evidence="2">C33</strain>
    </source>
</reference>
<organism evidence="1 2">
    <name type="scientific">Candidatus Cetobacterium colombiensis</name>
    <dbReference type="NCBI Taxonomy" id="3073100"/>
    <lineage>
        <taxon>Bacteria</taxon>
        <taxon>Fusobacteriati</taxon>
        <taxon>Fusobacteriota</taxon>
        <taxon>Fusobacteriia</taxon>
        <taxon>Fusobacteriales</taxon>
        <taxon>Fusobacteriaceae</taxon>
        <taxon>Cetobacterium</taxon>
    </lineage>
</organism>
<gene>
    <name evidence="1" type="ORF">RFV38_10995</name>
</gene>
<proteinExistence type="predicted"/>
<accession>A0ABU4WBU4</accession>
<evidence type="ECO:0000313" key="1">
    <source>
        <dbReference type="EMBL" id="MDX8337017.1"/>
    </source>
</evidence>
<keyword evidence="2" id="KW-1185">Reference proteome</keyword>
<dbReference type="RefSeq" id="WP_320314371.1">
    <property type="nucleotide sequence ID" value="NZ_JAVIKH010000018.1"/>
</dbReference>
<dbReference type="Proteomes" id="UP001279681">
    <property type="component" value="Unassembled WGS sequence"/>
</dbReference>
<name>A0ABU4WBU4_9FUSO</name>
<sequence>MREIYLENLKNAVDNFYHNVTNDNLFKMNEIYHLLTFVGLSKVREYENNNVENSCFLFPFLKKLTLFCTNESLNNAVFLKNKLCNKNFEIQIITIETNISNKNLYFKILKTISTENFDSIFFDTTQGMKTISITFYKLGSELGIKSLNWVSTHSLKEDYNLFRCVDNLRIDFLSNPKNENYRFFKLLNNSIDNFDFKNTSNLYKSINDNEKAIFFESLSYLFDDSHIDINFFKENIKSFVFNFSKLSSFTQKRFQEPFNLLIFFLNETESDISIVNFDSLSQFGFEDNITEDEIEYLFNYLFIPFILKKIKNINIRKFVFSNYLSLCFNNNLIDYESNEISYYFSILNKFFTKRFVETFKNNFIFSNLLKEQDFDFINFSMNKMQIEGYEIFFNSKFIKSFFGKDLKSLVLKKIIIDKNKEILMNEIIDLIEILKIKNISKAFSDLERNFILLNSELNELFLKEQLNYRNIIRYIPNKETRLTKYESTVQNDYNYPKIYIDI</sequence>
<evidence type="ECO:0000313" key="2">
    <source>
        <dbReference type="Proteomes" id="UP001279681"/>
    </source>
</evidence>